<keyword evidence="3" id="KW-1185">Reference proteome</keyword>
<accession>A0A9P6H512</accession>
<dbReference type="EMBL" id="WIUZ02000019">
    <property type="protein sequence ID" value="KAF9779415.1"/>
    <property type="molecule type" value="Genomic_DNA"/>
</dbReference>
<evidence type="ECO:0000313" key="2">
    <source>
        <dbReference type="EMBL" id="KAF9779415.1"/>
    </source>
</evidence>
<gene>
    <name evidence="2" type="ORF">BJ322DRAFT_1113226</name>
</gene>
<feature type="region of interest" description="Disordered" evidence="1">
    <location>
        <begin position="577"/>
        <end position="624"/>
    </location>
</feature>
<evidence type="ECO:0000256" key="1">
    <source>
        <dbReference type="SAM" id="MobiDB-lite"/>
    </source>
</evidence>
<feature type="compositionally biased region" description="Low complexity" evidence="1">
    <location>
        <begin position="343"/>
        <end position="356"/>
    </location>
</feature>
<organism evidence="2 3">
    <name type="scientific">Thelephora terrestris</name>
    <dbReference type="NCBI Taxonomy" id="56493"/>
    <lineage>
        <taxon>Eukaryota</taxon>
        <taxon>Fungi</taxon>
        <taxon>Dikarya</taxon>
        <taxon>Basidiomycota</taxon>
        <taxon>Agaricomycotina</taxon>
        <taxon>Agaricomycetes</taxon>
        <taxon>Thelephorales</taxon>
        <taxon>Thelephoraceae</taxon>
        <taxon>Thelephora</taxon>
    </lineage>
</organism>
<dbReference type="OrthoDB" id="2803783at2759"/>
<proteinExistence type="predicted"/>
<protein>
    <submittedName>
        <fullName evidence="2">Uncharacterized protein</fullName>
    </submittedName>
</protein>
<reference evidence="2" key="1">
    <citation type="journal article" date="2020" name="Nat. Commun.">
        <title>Large-scale genome sequencing of mycorrhizal fungi provides insights into the early evolution of symbiotic traits.</title>
        <authorList>
            <person name="Miyauchi S."/>
            <person name="Kiss E."/>
            <person name="Kuo A."/>
            <person name="Drula E."/>
            <person name="Kohler A."/>
            <person name="Sanchez-Garcia M."/>
            <person name="Morin E."/>
            <person name="Andreopoulos B."/>
            <person name="Barry K.W."/>
            <person name="Bonito G."/>
            <person name="Buee M."/>
            <person name="Carver A."/>
            <person name="Chen C."/>
            <person name="Cichocki N."/>
            <person name="Clum A."/>
            <person name="Culley D."/>
            <person name="Crous P.W."/>
            <person name="Fauchery L."/>
            <person name="Girlanda M."/>
            <person name="Hayes R.D."/>
            <person name="Keri Z."/>
            <person name="LaButti K."/>
            <person name="Lipzen A."/>
            <person name="Lombard V."/>
            <person name="Magnuson J."/>
            <person name="Maillard F."/>
            <person name="Murat C."/>
            <person name="Nolan M."/>
            <person name="Ohm R.A."/>
            <person name="Pangilinan J."/>
            <person name="Pereira M.F."/>
            <person name="Perotto S."/>
            <person name="Peter M."/>
            <person name="Pfister S."/>
            <person name="Riley R."/>
            <person name="Sitrit Y."/>
            <person name="Stielow J.B."/>
            <person name="Szollosi G."/>
            <person name="Zifcakova L."/>
            <person name="Stursova M."/>
            <person name="Spatafora J.W."/>
            <person name="Tedersoo L."/>
            <person name="Vaario L.M."/>
            <person name="Yamada A."/>
            <person name="Yan M."/>
            <person name="Wang P."/>
            <person name="Xu J."/>
            <person name="Bruns T."/>
            <person name="Baldrian P."/>
            <person name="Vilgalys R."/>
            <person name="Dunand C."/>
            <person name="Henrissat B."/>
            <person name="Grigoriev I.V."/>
            <person name="Hibbett D."/>
            <person name="Nagy L.G."/>
            <person name="Martin F.M."/>
        </authorList>
    </citation>
    <scope>NUCLEOTIDE SEQUENCE</scope>
    <source>
        <strain evidence="2">UH-Tt-Lm1</strain>
    </source>
</reference>
<feature type="region of interest" description="Disordered" evidence="1">
    <location>
        <begin position="320"/>
        <end position="404"/>
    </location>
</feature>
<feature type="compositionally biased region" description="Low complexity" evidence="1">
    <location>
        <begin position="416"/>
        <end position="428"/>
    </location>
</feature>
<feature type="region of interest" description="Disordered" evidence="1">
    <location>
        <begin position="809"/>
        <end position="850"/>
    </location>
</feature>
<feature type="region of interest" description="Disordered" evidence="1">
    <location>
        <begin position="416"/>
        <end position="463"/>
    </location>
</feature>
<feature type="compositionally biased region" description="Polar residues" evidence="1">
    <location>
        <begin position="368"/>
        <end position="397"/>
    </location>
</feature>
<feature type="compositionally biased region" description="Polar residues" evidence="1">
    <location>
        <begin position="577"/>
        <end position="590"/>
    </location>
</feature>
<comment type="caution">
    <text evidence="2">The sequence shown here is derived from an EMBL/GenBank/DDBJ whole genome shotgun (WGS) entry which is preliminary data.</text>
</comment>
<feature type="compositionally biased region" description="Polar residues" evidence="1">
    <location>
        <begin position="439"/>
        <end position="463"/>
    </location>
</feature>
<reference evidence="2" key="2">
    <citation type="submission" date="2020-11" db="EMBL/GenBank/DDBJ databases">
        <authorList>
            <consortium name="DOE Joint Genome Institute"/>
            <person name="Kuo A."/>
            <person name="Miyauchi S."/>
            <person name="Kiss E."/>
            <person name="Drula E."/>
            <person name="Kohler A."/>
            <person name="Sanchez-Garcia M."/>
            <person name="Andreopoulos B."/>
            <person name="Barry K.W."/>
            <person name="Bonito G."/>
            <person name="Buee M."/>
            <person name="Carver A."/>
            <person name="Chen C."/>
            <person name="Cichocki N."/>
            <person name="Clum A."/>
            <person name="Culley D."/>
            <person name="Crous P.W."/>
            <person name="Fauchery L."/>
            <person name="Girlanda M."/>
            <person name="Hayes R."/>
            <person name="Keri Z."/>
            <person name="Labutti K."/>
            <person name="Lipzen A."/>
            <person name="Lombard V."/>
            <person name="Magnuson J."/>
            <person name="Maillard F."/>
            <person name="Morin E."/>
            <person name="Murat C."/>
            <person name="Nolan M."/>
            <person name="Ohm R."/>
            <person name="Pangilinan J."/>
            <person name="Pereira M."/>
            <person name="Perotto S."/>
            <person name="Peter M."/>
            <person name="Riley R."/>
            <person name="Sitrit Y."/>
            <person name="Stielow B."/>
            <person name="Szollosi G."/>
            <person name="Zifcakova L."/>
            <person name="Stursova M."/>
            <person name="Spatafora J.W."/>
            <person name="Tedersoo L."/>
            <person name="Vaario L.-M."/>
            <person name="Yamada A."/>
            <person name="Yan M."/>
            <person name="Wang P."/>
            <person name="Xu J."/>
            <person name="Bruns T."/>
            <person name="Baldrian P."/>
            <person name="Vilgalys R."/>
            <person name="Henrissat B."/>
            <person name="Grigoriev I.V."/>
            <person name="Hibbett D."/>
            <person name="Nagy L.G."/>
            <person name="Martin F.M."/>
        </authorList>
    </citation>
    <scope>NUCLEOTIDE SEQUENCE</scope>
    <source>
        <strain evidence="2">UH-Tt-Lm1</strain>
    </source>
</reference>
<feature type="compositionally biased region" description="Basic and acidic residues" evidence="1">
    <location>
        <begin position="825"/>
        <end position="834"/>
    </location>
</feature>
<dbReference type="Proteomes" id="UP000736335">
    <property type="component" value="Unassembled WGS sequence"/>
</dbReference>
<evidence type="ECO:0000313" key="3">
    <source>
        <dbReference type="Proteomes" id="UP000736335"/>
    </source>
</evidence>
<name>A0A9P6H512_9AGAM</name>
<feature type="compositionally biased region" description="Basic and acidic residues" evidence="1">
    <location>
        <begin position="320"/>
        <end position="333"/>
    </location>
</feature>
<sequence length="850" mass="94244">MPPKATRFDWKSGVQLEFLLTQEARFRRCQDEKTLDRFWPKVFEEWYHQWPIVPSIAMTRKHGSPEAARMMMQQEKNTQIKSWFNNCGRGAESAKAGRSNLKLDVNEKRKLAPVQAYCSYAWKSTLEPIVLARWEREKTVVTFADDEDPPSDAEGSSAVDRIPLAFKLKIAKELFVDLSSTEKKAIDVRREEDRQKLYCKITEIPDDGERKAKLKIHEKNQPLVAKSLLRVLTNLEDQTGCIAQVFVASLSPQDGKLQVQKHVFCQGRSVGKLDFETFYGDDWDECVERRFNEWALRVFGAKGSKQRNQFLLSPETAARLEEQPSEELSRNEPEPEIPLPAQSTSSHNSSTRAASSKQSALRLAALRKSTSGLAASQEPQNASSLLPASHESTSGASTAGIPLRPGISTFQITSAPDLSAAPSSPTSTGPGGVEPFQPAVSTSQPSVKPSQPAVSPSQLGTEPSQVLVEPLQPASVSSHPPPEETTMDAQLHLAPATIPSQSLGNAVVPKVSYRVRNSARTTAGTHSRRGSMSDAPERISGLFPPPQVQDVFGDDDLEVSVDLRQFIDVNSFVSLNDDSEAGTQVPSSQETADRCKELPPPSSDPTVANHSQPPPTHTCSDMDVDEGDLPAWMVKHGQWKYIASTAGGHPWENLLKAYMRQERRLEFMDMGVTLTNEDRPPKISEYFQYAHRPSRGDTVVVPGFGTEVVSWWGKIQPEWRRSGQDPPRGSSAWSYVLSGGSKGLFLVLMCLSWWDRAHARYLEGEKARRIEAVGAGVTPNFDDLADHDPEWLRVVDDLSFVMAKAQDCDVPKRGMSTPSRRAKRNREAEPDTPRKRAAAGTTLKRTRSKA</sequence>
<dbReference type="AlphaFoldDB" id="A0A9P6H512"/>